<dbReference type="PANTHER" id="PTHR33223">
    <property type="entry name" value="CCHC-TYPE DOMAIN-CONTAINING PROTEIN"/>
    <property type="match status" value="1"/>
</dbReference>
<dbReference type="InterPro" id="IPR005162">
    <property type="entry name" value="Retrotrans_gag_dom"/>
</dbReference>
<comment type="caution">
    <text evidence="2">The sequence shown here is derived from an EMBL/GenBank/DDBJ whole genome shotgun (WGS) entry which is preliminary data.</text>
</comment>
<organism evidence="2">
    <name type="scientific">Tanacetum cinerariifolium</name>
    <name type="common">Dalmatian daisy</name>
    <name type="synonym">Chrysanthemum cinerariifolium</name>
    <dbReference type="NCBI Taxonomy" id="118510"/>
    <lineage>
        <taxon>Eukaryota</taxon>
        <taxon>Viridiplantae</taxon>
        <taxon>Streptophyta</taxon>
        <taxon>Embryophyta</taxon>
        <taxon>Tracheophyta</taxon>
        <taxon>Spermatophyta</taxon>
        <taxon>Magnoliopsida</taxon>
        <taxon>eudicotyledons</taxon>
        <taxon>Gunneridae</taxon>
        <taxon>Pentapetalae</taxon>
        <taxon>asterids</taxon>
        <taxon>campanulids</taxon>
        <taxon>Asterales</taxon>
        <taxon>Asteraceae</taxon>
        <taxon>Asteroideae</taxon>
        <taxon>Anthemideae</taxon>
        <taxon>Anthemidinae</taxon>
        <taxon>Tanacetum</taxon>
    </lineage>
</organism>
<protein>
    <recommendedName>
        <fullName evidence="1">Retrotransposon gag domain-containing protein</fullName>
    </recommendedName>
</protein>
<dbReference type="EMBL" id="BKCJ011128976">
    <property type="protein sequence ID" value="GFC90943.1"/>
    <property type="molecule type" value="Genomic_DNA"/>
</dbReference>
<feature type="domain" description="Retrotransposon gag" evidence="1">
    <location>
        <begin position="1"/>
        <end position="68"/>
    </location>
</feature>
<dbReference type="AlphaFoldDB" id="A0A699S0S3"/>
<feature type="non-terminal residue" evidence="2">
    <location>
        <position position="152"/>
    </location>
</feature>
<name>A0A699S0S3_TANCI</name>
<gene>
    <name evidence="2" type="ORF">Tci_862913</name>
</gene>
<evidence type="ECO:0000259" key="1">
    <source>
        <dbReference type="Pfam" id="PF03732"/>
    </source>
</evidence>
<sequence length="152" mass="17220">TWFDRLPRNSINTFEQMAKMFLDKYFPPFMVIKLRNGITNFGQRPDESLFEAWERYKLSIDRCPNHNMLPVTQIAQQSESSSSITSSFDMEIATLKAEMAEINNNLMRVLQVNQQVKAVTPNCETCGGPYSFSDCPAAVGNTQNVYAAGAYQ</sequence>
<dbReference type="PANTHER" id="PTHR33223:SF11">
    <property type="entry name" value="ELEMENT PROTEIN, PUTATIVE-RELATED"/>
    <property type="match status" value="1"/>
</dbReference>
<evidence type="ECO:0000313" key="2">
    <source>
        <dbReference type="EMBL" id="GFC90943.1"/>
    </source>
</evidence>
<accession>A0A699S0S3</accession>
<proteinExistence type="predicted"/>
<reference evidence="2" key="1">
    <citation type="journal article" date="2019" name="Sci. Rep.">
        <title>Draft genome of Tanacetum cinerariifolium, the natural source of mosquito coil.</title>
        <authorList>
            <person name="Yamashiro T."/>
            <person name="Shiraishi A."/>
            <person name="Satake H."/>
            <person name="Nakayama K."/>
        </authorList>
    </citation>
    <scope>NUCLEOTIDE SEQUENCE</scope>
</reference>
<dbReference type="Pfam" id="PF03732">
    <property type="entry name" value="Retrotrans_gag"/>
    <property type="match status" value="1"/>
</dbReference>
<feature type="non-terminal residue" evidence="2">
    <location>
        <position position="1"/>
    </location>
</feature>